<keyword evidence="4" id="KW-1185">Reference proteome</keyword>
<organism evidence="3 4">
    <name type="scientific">Paraglomus occultum</name>
    <dbReference type="NCBI Taxonomy" id="144539"/>
    <lineage>
        <taxon>Eukaryota</taxon>
        <taxon>Fungi</taxon>
        <taxon>Fungi incertae sedis</taxon>
        <taxon>Mucoromycota</taxon>
        <taxon>Glomeromycotina</taxon>
        <taxon>Glomeromycetes</taxon>
        <taxon>Paraglomerales</taxon>
        <taxon>Paraglomeraceae</taxon>
        <taxon>Paraglomus</taxon>
    </lineage>
</organism>
<feature type="non-terminal residue" evidence="3">
    <location>
        <position position="324"/>
    </location>
</feature>
<dbReference type="OrthoDB" id="2395291at2759"/>
<sequence length="324" mass="37332">MSQQNLRQEAEAKQEAPPNQLLQQSVSIAIPDQQQQAAPNATIDHKQQFKVDSQQQFKVDPQQQFKTDHQQRFKMTDELNRRVHTLESTNAQLQHEIEKWRRGSQLRDTEFTQIRQEKAKLESELSSMESRFGAAVNIRWSDNDTNSAYSLRKDLEKLDGILFNYTTLKKGVEINYDSFKPLLQKYKCRIKDDDTNDSLLQAALQRLIFEEVFAQADEYFQNPPTQSSSPDSILEREITELTRQLVVQLQTFVTSRLGTDKFSSIAPIRIRQISNAVLGSRGFACTSHPLVTDIVSRLDKTLSQYRKFTDSKKKATLDAKSNDL</sequence>
<protein>
    <submittedName>
        <fullName evidence="3">8149_t:CDS:1</fullName>
    </submittedName>
</protein>
<evidence type="ECO:0000256" key="2">
    <source>
        <dbReference type="SAM" id="MobiDB-lite"/>
    </source>
</evidence>
<dbReference type="AlphaFoldDB" id="A0A9N9D6B4"/>
<evidence type="ECO:0000313" key="4">
    <source>
        <dbReference type="Proteomes" id="UP000789572"/>
    </source>
</evidence>
<dbReference type="Proteomes" id="UP000789572">
    <property type="component" value="Unassembled WGS sequence"/>
</dbReference>
<name>A0A9N9D6B4_9GLOM</name>
<dbReference type="EMBL" id="CAJVPJ010002670">
    <property type="protein sequence ID" value="CAG8626808.1"/>
    <property type="molecule type" value="Genomic_DNA"/>
</dbReference>
<accession>A0A9N9D6B4</accession>
<evidence type="ECO:0000256" key="1">
    <source>
        <dbReference type="SAM" id="Coils"/>
    </source>
</evidence>
<feature type="coiled-coil region" evidence="1">
    <location>
        <begin position="76"/>
        <end position="131"/>
    </location>
</feature>
<proteinExistence type="predicted"/>
<keyword evidence="1" id="KW-0175">Coiled coil</keyword>
<reference evidence="3" key="1">
    <citation type="submission" date="2021-06" db="EMBL/GenBank/DDBJ databases">
        <authorList>
            <person name="Kallberg Y."/>
            <person name="Tangrot J."/>
            <person name="Rosling A."/>
        </authorList>
    </citation>
    <scope>NUCLEOTIDE SEQUENCE</scope>
    <source>
        <strain evidence="3">IA702</strain>
    </source>
</reference>
<evidence type="ECO:0000313" key="3">
    <source>
        <dbReference type="EMBL" id="CAG8626808.1"/>
    </source>
</evidence>
<comment type="caution">
    <text evidence="3">The sequence shown here is derived from an EMBL/GenBank/DDBJ whole genome shotgun (WGS) entry which is preliminary data.</text>
</comment>
<feature type="region of interest" description="Disordered" evidence="2">
    <location>
        <begin position="1"/>
        <end position="20"/>
    </location>
</feature>
<gene>
    <name evidence="3" type="ORF">POCULU_LOCUS8689</name>
</gene>